<proteinExistence type="predicted"/>
<dbReference type="InterPro" id="IPR029063">
    <property type="entry name" value="SAM-dependent_MTases_sf"/>
</dbReference>
<dbReference type="AlphaFoldDB" id="A0A2N5C448"/>
<dbReference type="SUPFAM" id="SSF53335">
    <property type="entry name" value="S-adenosyl-L-methionine-dependent methyltransferases"/>
    <property type="match status" value="1"/>
</dbReference>
<protein>
    <submittedName>
        <fullName evidence="1">SAM-dependent methyltransferase</fullName>
    </submittedName>
</protein>
<evidence type="ECO:0000313" key="1">
    <source>
        <dbReference type="EMBL" id="PLP96950.1"/>
    </source>
</evidence>
<dbReference type="REBASE" id="259376">
    <property type="entry name" value="M.CpaUM1ORF29345P"/>
</dbReference>
<reference evidence="1 2" key="1">
    <citation type="submission" date="2017-12" db="EMBL/GenBank/DDBJ databases">
        <title>Genome sequence of the active heterotrophic nitrifier-denitrifier, Cupriavidus pauculus UM1.</title>
        <authorList>
            <person name="Putonti C."/>
            <person name="Castignetti D."/>
        </authorList>
    </citation>
    <scope>NUCLEOTIDE SEQUENCE [LARGE SCALE GENOMIC DNA]</scope>
    <source>
        <strain evidence="1 2">UM1</strain>
    </source>
</reference>
<dbReference type="GO" id="GO:0032259">
    <property type="term" value="P:methylation"/>
    <property type="evidence" value="ECO:0007669"/>
    <property type="project" value="UniProtKB-KW"/>
</dbReference>
<evidence type="ECO:0000313" key="2">
    <source>
        <dbReference type="Proteomes" id="UP000234341"/>
    </source>
</evidence>
<comment type="caution">
    <text evidence="1">The sequence shown here is derived from an EMBL/GenBank/DDBJ whole genome shotgun (WGS) entry which is preliminary data.</text>
</comment>
<keyword evidence="1" id="KW-0489">Methyltransferase</keyword>
<dbReference type="GO" id="GO:0008168">
    <property type="term" value="F:methyltransferase activity"/>
    <property type="evidence" value="ECO:0007669"/>
    <property type="project" value="UniProtKB-KW"/>
</dbReference>
<sequence length="173" mass="19607">MRDKSILDPCCGSRMMWFDRCHPEVVFGDQRAETVTVTDRSHGNESGTRTLCIEPDELMDFRDLPYPDGSFKLVAFDPPHLVRAGPKSWLAAKYGKLGPDWREDLRKGFAECLRVLEVGGTLVFKWNETQVKVSEVLALAPQEPLFGHVSGRKGLTHWLVFMKRARATEGETE</sequence>
<keyword evidence="1" id="KW-0808">Transferase</keyword>
<dbReference type="RefSeq" id="WP_101684959.1">
    <property type="nucleotide sequence ID" value="NZ_PJRP01000021.1"/>
</dbReference>
<dbReference type="Gene3D" id="3.40.50.150">
    <property type="entry name" value="Vaccinia Virus protein VP39"/>
    <property type="match status" value="1"/>
</dbReference>
<organism evidence="1 2">
    <name type="scientific">Cupriavidus pauculus</name>
    <dbReference type="NCBI Taxonomy" id="82633"/>
    <lineage>
        <taxon>Bacteria</taxon>
        <taxon>Pseudomonadati</taxon>
        <taxon>Pseudomonadota</taxon>
        <taxon>Betaproteobacteria</taxon>
        <taxon>Burkholderiales</taxon>
        <taxon>Burkholderiaceae</taxon>
        <taxon>Cupriavidus</taxon>
    </lineage>
</organism>
<gene>
    <name evidence="1" type="ORF">CYJ10_29345</name>
</gene>
<name>A0A2N5C448_9BURK</name>
<accession>A0A2N5C448</accession>
<dbReference type="Proteomes" id="UP000234341">
    <property type="component" value="Unassembled WGS sequence"/>
</dbReference>
<dbReference type="EMBL" id="PJRP01000021">
    <property type="protein sequence ID" value="PLP96950.1"/>
    <property type="molecule type" value="Genomic_DNA"/>
</dbReference>
<dbReference type="OrthoDB" id="8781114at2"/>